<protein>
    <recommendedName>
        <fullName evidence="4">Pantoate--beta-alanine ligase</fullName>
        <ecNumber evidence="3">6.3.2.1</ecNumber>
    </recommendedName>
    <alternativeName>
        <fullName evidence="10">Pantoate-activating enzyme</fullName>
    </alternativeName>
    <alternativeName>
        <fullName evidence="9">Pantothenate synthetase</fullName>
    </alternativeName>
</protein>
<dbReference type="PANTHER" id="PTHR21299:SF1">
    <property type="entry name" value="PANTOATE--BETA-ALANINE LIGASE"/>
    <property type="match status" value="1"/>
</dbReference>
<comment type="catalytic activity">
    <reaction evidence="11">
        <text>(R)-pantoate + beta-alanine + ATP = (R)-pantothenate + AMP + diphosphate + H(+)</text>
        <dbReference type="Rhea" id="RHEA:10912"/>
        <dbReference type="ChEBI" id="CHEBI:15378"/>
        <dbReference type="ChEBI" id="CHEBI:15980"/>
        <dbReference type="ChEBI" id="CHEBI:29032"/>
        <dbReference type="ChEBI" id="CHEBI:30616"/>
        <dbReference type="ChEBI" id="CHEBI:33019"/>
        <dbReference type="ChEBI" id="CHEBI:57966"/>
        <dbReference type="ChEBI" id="CHEBI:456215"/>
        <dbReference type="EC" id="6.3.2.1"/>
    </reaction>
</comment>
<dbReference type="NCBIfam" id="TIGR00018">
    <property type="entry name" value="panC"/>
    <property type="match status" value="1"/>
</dbReference>
<dbReference type="Proteomes" id="UP001360560">
    <property type="component" value="Unassembled WGS sequence"/>
</dbReference>
<proteinExistence type="inferred from homology"/>
<dbReference type="InterPro" id="IPR003721">
    <property type="entry name" value="Pantoate_ligase"/>
</dbReference>
<gene>
    <name evidence="12" type="ORF">DASC09_011750</name>
</gene>
<dbReference type="Gene3D" id="3.30.1300.10">
    <property type="entry name" value="Pantoate-beta-alanine ligase, C-terminal domain"/>
    <property type="match status" value="1"/>
</dbReference>
<dbReference type="RefSeq" id="XP_064850850.1">
    <property type="nucleotide sequence ID" value="XM_064994778.1"/>
</dbReference>
<keyword evidence="6" id="KW-0566">Pantothenate biosynthesis</keyword>
<evidence type="ECO:0000256" key="5">
    <source>
        <dbReference type="ARBA" id="ARBA00022598"/>
    </source>
</evidence>
<sequence>MEQEKSQPYRPLVLTSIADVRKWRLSCTLANKTVGLVPTMGALHQGHLSLIKQSLKNNGATIISIFVNPSQFAPNEDLDAYPRTVEDDISLVSQLSDTHAGLETKVDVVFLPNVKEMYPSGIPLDVSQQSGAFVSVLGLSEMLEGKTRPNFFRGVATVVSKFFIIVTPTRAYFGQKDYQQSLVIRRMVKDLLFDIEIVVCDIYRDDSGLALSSRNKYLDGPTVEMSTNIYRMLKHGKDLYEQQNITSVAELQKQMMAVIQPFVDDGAMKVDYISINDKDTLEELTEIDTNKGGCITCAIYVTNSSDDNVTRLIDNILL</sequence>
<evidence type="ECO:0000313" key="12">
    <source>
        <dbReference type="EMBL" id="GMM33850.1"/>
    </source>
</evidence>
<dbReference type="GeneID" id="90071829"/>
<dbReference type="NCBIfam" id="TIGR00125">
    <property type="entry name" value="cyt_tran_rel"/>
    <property type="match status" value="1"/>
</dbReference>
<dbReference type="InterPro" id="IPR004821">
    <property type="entry name" value="Cyt_trans-like"/>
</dbReference>
<dbReference type="SUPFAM" id="SSF52374">
    <property type="entry name" value="Nucleotidylyl transferase"/>
    <property type="match status" value="1"/>
</dbReference>
<organism evidence="12 13">
    <name type="scientific">Saccharomycopsis crataegensis</name>
    <dbReference type="NCBI Taxonomy" id="43959"/>
    <lineage>
        <taxon>Eukaryota</taxon>
        <taxon>Fungi</taxon>
        <taxon>Dikarya</taxon>
        <taxon>Ascomycota</taxon>
        <taxon>Saccharomycotina</taxon>
        <taxon>Saccharomycetes</taxon>
        <taxon>Saccharomycopsidaceae</taxon>
        <taxon>Saccharomycopsis</taxon>
    </lineage>
</organism>
<accession>A0AAV5QFY4</accession>
<evidence type="ECO:0000256" key="11">
    <source>
        <dbReference type="ARBA" id="ARBA00048258"/>
    </source>
</evidence>
<evidence type="ECO:0000256" key="6">
    <source>
        <dbReference type="ARBA" id="ARBA00022655"/>
    </source>
</evidence>
<dbReference type="PANTHER" id="PTHR21299">
    <property type="entry name" value="CYTIDYLATE KINASE/PANTOATE-BETA-ALANINE LIGASE"/>
    <property type="match status" value="1"/>
</dbReference>
<name>A0AAV5QFY4_9ASCO</name>
<keyword evidence="13" id="KW-1185">Reference proteome</keyword>
<evidence type="ECO:0000256" key="10">
    <source>
        <dbReference type="ARBA" id="ARBA00032806"/>
    </source>
</evidence>
<evidence type="ECO:0000256" key="2">
    <source>
        <dbReference type="ARBA" id="ARBA00009256"/>
    </source>
</evidence>
<dbReference type="InterPro" id="IPR042176">
    <property type="entry name" value="Pantoate_ligase_C"/>
</dbReference>
<evidence type="ECO:0000256" key="8">
    <source>
        <dbReference type="ARBA" id="ARBA00022840"/>
    </source>
</evidence>
<dbReference type="EC" id="6.3.2.1" evidence="3"/>
<dbReference type="GO" id="GO:0004592">
    <property type="term" value="F:pantoate-beta-alanine ligase activity"/>
    <property type="evidence" value="ECO:0007669"/>
    <property type="project" value="UniProtKB-EC"/>
</dbReference>
<comment type="similarity">
    <text evidence="2">Belongs to the pantothenate synthetase family.</text>
</comment>
<evidence type="ECO:0000313" key="13">
    <source>
        <dbReference type="Proteomes" id="UP001360560"/>
    </source>
</evidence>
<dbReference type="Gene3D" id="3.40.50.620">
    <property type="entry name" value="HUPs"/>
    <property type="match status" value="1"/>
</dbReference>
<dbReference type="CDD" id="cd00560">
    <property type="entry name" value="PanC"/>
    <property type="match status" value="1"/>
</dbReference>
<evidence type="ECO:0000256" key="7">
    <source>
        <dbReference type="ARBA" id="ARBA00022741"/>
    </source>
</evidence>
<reference evidence="12 13" key="1">
    <citation type="journal article" date="2023" name="Elife">
        <title>Identification of key yeast species and microbe-microbe interactions impacting larval growth of Drosophila in the wild.</title>
        <authorList>
            <person name="Mure A."/>
            <person name="Sugiura Y."/>
            <person name="Maeda R."/>
            <person name="Honda K."/>
            <person name="Sakurai N."/>
            <person name="Takahashi Y."/>
            <person name="Watada M."/>
            <person name="Katoh T."/>
            <person name="Gotoh A."/>
            <person name="Gotoh Y."/>
            <person name="Taniguchi I."/>
            <person name="Nakamura K."/>
            <person name="Hayashi T."/>
            <person name="Katayama T."/>
            <person name="Uemura T."/>
            <person name="Hattori Y."/>
        </authorList>
    </citation>
    <scope>NUCLEOTIDE SEQUENCE [LARGE SCALE GENOMIC DNA]</scope>
    <source>
        <strain evidence="12 13">SC-9</strain>
    </source>
</reference>
<keyword evidence="7" id="KW-0547">Nucleotide-binding</keyword>
<evidence type="ECO:0000256" key="3">
    <source>
        <dbReference type="ARBA" id="ARBA00012219"/>
    </source>
</evidence>
<comment type="caution">
    <text evidence="12">The sequence shown here is derived from an EMBL/GenBank/DDBJ whole genome shotgun (WGS) entry which is preliminary data.</text>
</comment>
<dbReference type="EMBL" id="BTFZ01000002">
    <property type="protein sequence ID" value="GMM33850.1"/>
    <property type="molecule type" value="Genomic_DNA"/>
</dbReference>
<evidence type="ECO:0000256" key="9">
    <source>
        <dbReference type="ARBA" id="ARBA00029902"/>
    </source>
</evidence>
<dbReference type="FunFam" id="3.40.50.620:FF:000013">
    <property type="entry name" value="Pantothenate synthetase"/>
    <property type="match status" value="1"/>
</dbReference>
<dbReference type="HAMAP" id="MF_00158">
    <property type="entry name" value="PanC"/>
    <property type="match status" value="1"/>
</dbReference>
<dbReference type="AlphaFoldDB" id="A0AAV5QFY4"/>
<keyword evidence="8" id="KW-0067">ATP-binding</keyword>
<keyword evidence="5 12" id="KW-0436">Ligase</keyword>
<dbReference type="GO" id="GO:0005524">
    <property type="term" value="F:ATP binding"/>
    <property type="evidence" value="ECO:0007669"/>
    <property type="project" value="UniProtKB-KW"/>
</dbReference>
<evidence type="ECO:0000256" key="1">
    <source>
        <dbReference type="ARBA" id="ARBA00004990"/>
    </source>
</evidence>
<comment type="pathway">
    <text evidence="1">Cofactor biosynthesis; (R)-pantothenate biosynthesis; (R)-pantothenate from (R)-pantoate and beta-alanine: step 1/1.</text>
</comment>
<dbReference type="GO" id="GO:0015940">
    <property type="term" value="P:pantothenate biosynthetic process"/>
    <property type="evidence" value="ECO:0007669"/>
    <property type="project" value="UniProtKB-KW"/>
</dbReference>
<dbReference type="Pfam" id="PF02569">
    <property type="entry name" value="Pantoate_ligase"/>
    <property type="match status" value="1"/>
</dbReference>
<dbReference type="InterPro" id="IPR014729">
    <property type="entry name" value="Rossmann-like_a/b/a_fold"/>
</dbReference>
<evidence type="ECO:0000256" key="4">
    <source>
        <dbReference type="ARBA" id="ARBA00015647"/>
    </source>
</evidence>